<dbReference type="Pfam" id="PF20466">
    <property type="entry name" value="MmeI_TRD"/>
    <property type="match status" value="1"/>
</dbReference>
<dbReference type="OrthoDB" id="4280289at2"/>
<feature type="domain" description="MmeI-like C-terminal" evidence="8">
    <location>
        <begin position="815"/>
        <end position="889"/>
    </location>
</feature>
<dbReference type="InterPro" id="IPR050953">
    <property type="entry name" value="N4_N6_ade-DNA_methylase"/>
</dbReference>
<dbReference type="InterPro" id="IPR046819">
    <property type="entry name" value="MmeI_hel"/>
</dbReference>
<comment type="catalytic activity">
    <reaction evidence="4">
        <text>a 2'-deoxyadenosine in DNA + S-adenosyl-L-methionine = an N(6)-methyl-2'-deoxyadenosine in DNA + S-adenosyl-L-homocysteine + H(+)</text>
        <dbReference type="Rhea" id="RHEA:15197"/>
        <dbReference type="Rhea" id="RHEA-COMP:12418"/>
        <dbReference type="Rhea" id="RHEA-COMP:12419"/>
        <dbReference type="ChEBI" id="CHEBI:15378"/>
        <dbReference type="ChEBI" id="CHEBI:57856"/>
        <dbReference type="ChEBI" id="CHEBI:59789"/>
        <dbReference type="ChEBI" id="CHEBI:90615"/>
        <dbReference type="ChEBI" id="CHEBI:90616"/>
        <dbReference type="EC" id="2.1.1.72"/>
    </reaction>
</comment>
<sequence>MGLNLKSVEERVRPLGGRTSYDREFIFELMAAYGRSSSNITRLRNGSLNVAVEPSTEVAQKNVIYFKETTDDLLAVIDELRSAPTVVRYNTRFVVVTDYEELLAVDTKTNDSLAIPISDIDKHFTFFLPWAGMEKAQYVAEAHADVKAAERMAKLFDELLALNPKLNTTTLGRHALNVFFARLLFCFFAEDTGIFEEGQFTEAVGTLTQPDGSDVSQFLTDLFTALDTADPADKPTHLAGFPYVNGRLFTVEEHHTVPAFNKKARDLLLESGRLLWNEINPDIFGSMFQAVVTPGQRSDLGQHYTSVPNILKTIEPLFLDGLKEQFDVAFDSASKLEALLRRIAQIKVFDPACGSGNFLVIAYKELRKLEHVILERLAQIDTRHQTLYAESKINIENFYGLELDDFAVEIAILSLWIAKHQMNREFFEKFRLNIPLIPLKETGQVKQGNATRTDWNTVCPNNGDEEIYLIGNPPYVGTRDQTSEQKADYVPVFGRRPFSKNLDYISLWFVKGAEYISGSRAELAFVTTNSVSRGEHVGLLFPMLFSIGVEIGFAYTGFRWENNAKRNAGVTVAVISLRSVRPGSKCIYTDGLRVEAENINGYLADGEDIYISRRSRPLRGAMPEMYFGNMALDGGGLILSSAERAQLERSDPDALRFVRRLYGSKEYIHDLERFCLWITAPEVDEALRHSFIADRVERTGEFRASRSDVGTRKKAATPWSFREQRSSRRASILVPKTSSERRDYVPVGFVDSSDVVSDLAFAIFDPELWVFSVITSRMHMTWVKAVAGRKDNRLRYSNLIVYNNFPVPPLSVPAKEQLTEAALRVLDVREYHSEKTLAELYDPDLMPDDLRLAHQELDELVDAVYRKRGFDSDEERLSYLFGMYEQMTAGEKRK</sequence>
<organism evidence="10 11">
    <name type="scientific">Protaetiibacter intestinalis</name>
    <dbReference type="NCBI Taxonomy" id="2419774"/>
    <lineage>
        <taxon>Bacteria</taxon>
        <taxon>Bacillati</taxon>
        <taxon>Actinomycetota</taxon>
        <taxon>Actinomycetes</taxon>
        <taxon>Micrococcales</taxon>
        <taxon>Microbacteriaceae</taxon>
        <taxon>Protaetiibacter</taxon>
    </lineage>
</organism>
<dbReference type="InterPro" id="IPR046816">
    <property type="entry name" value="MmeI_Mtase"/>
</dbReference>
<gene>
    <name evidence="10" type="ORF">D7I47_00725</name>
</gene>
<dbReference type="Gene3D" id="3.40.50.150">
    <property type="entry name" value="Vaccinia Virus protein VP39"/>
    <property type="match status" value="1"/>
</dbReference>
<dbReference type="PANTHER" id="PTHR33841:SF1">
    <property type="entry name" value="DNA METHYLTRANSFERASE A"/>
    <property type="match status" value="1"/>
</dbReference>
<evidence type="ECO:0000259" key="6">
    <source>
        <dbReference type="Pfam" id="PF20465"/>
    </source>
</evidence>
<feature type="domain" description="MmeI-like helicase spacer" evidence="6">
    <location>
        <begin position="174"/>
        <end position="249"/>
    </location>
</feature>
<dbReference type="InterPro" id="IPR046820">
    <property type="entry name" value="MmeI_TRD"/>
</dbReference>
<evidence type="ECO:0000259" key="8">
    <source>
        <dbReference type="Pfam" id="PF20467"/>
    </source>
</evidence>
<accession>A0A387BEL5</accession>
<dbReference type="InterPro" id="IPR029063">
    <property type="entry name" value="SAM-dependent_MTases_sf"/>
</dbReference>
<evidence type="ECO:0000259" key="9">
    <source>
        <dbReference type="Pfam" id="PF20473"/>
    </source>
</evidence>
<dbReference type="PANTHER" id="PTHR33841">
    <property type="entry name" value="DNA METHYLTRANSFERASE YEEA-RELATED"/>
    <property type="match status" value="1"/>
</dbReference>
<dbReference type="EC" id="2.1.1.72" evidence="1"/>
<evidence type="ECO:0000313" key="10">
    <source>
        <dbReference type="EMBL" id="AYF96920.1"/>
    </source>
</evidence>
<dbReference type="InterPro" id="IPR046818">
    <property type="entry name" value="MmeI_C"/>
</dbReference>
<dbReference type="SUPFAM" id="SSF53335">
    <property type="entry name" value="S-adenosyl-L-methionine-dependent methyltransferases"/>
    <property type="match status" value="1"/>
</dbReference>
<feature type="domain" description="MmeI-like DNA-methyltransferase" evidence="9">
    <location>
        <begin position="329"/>
        <end position="588"/>
    </location>
</feature>
<dbReference type="EMBL" id="CP032630">
    <property type="protein sequence ID" value="AYF96920.1"/>
    <property type="molecule type" value="Genomic_DNA"/>
</dbReference>
<feature type="domain" description="MmeI-like target recognition" evidence="7">
    <location>
        <begin position="605"/>
        <end position="810"/>
    </location>
</feature>
<evidence type="ECO:0000259" key="5">
    <source>
        <dbReference type="Pfam" id="PF20464"/>
    </source>
</evidence>
<keyword evidence="2 10" id="KW-0489">Methyltransferase</keyword>
<evidence type="ECO:0000256" key="1">
    <source>
        <dbReference type="ARBA" id="ARBA00011900"/>
    </source>
</evidence>
<dbReference type="Pfam" id="PF20465">
    <property type="entry name" value="MmeI_hel"/>
    <property type="match status" value="1"/>
</dbReference>
<dbReference type="Pfam" id="PF20464">
    <property type="entry name" value="MmeI_N"/>
    <property type="match status" value="1"/>
</dbReference>
<dbReference type="REBASE" id="274730">
    <property type="entry name" value="LspWR13ORF725P"/>
</dbReference>
<reference evidence="11" key="1">
    <citation type="submission" date="2018-09" db="EMBL/GenBank/DDBJ databases">
        <title>Genome sequencing of strain 2DFWR-13.</title>
        <authorList>
            <person name="Heo J."/>
            <person name="Kim S.-J."/>
            <person name="Kwon S.-W."/>
        </authorList>
    </citation>
    <scope>NUCLEOTIDE SEQUENCE [LARGE SCALE GENOMIC DNA]</scope>
    <source>
        <strain evidence="11">2DFWR-13</strain>
    </source>
</reference>
<dbReference type="Pfam" id="PF20473">
    <property type="entry name" value="MmeI_Mtase"/>
    <property type="match status" value="1"/>
</dbReference>
<protein>
    <recommendedName>
        <fullName evidence="1">site-specific DNA-methyltransferase (adenine-specific)</fullName>
        <ecNumber evidence="1">2.1.1.72</ecNumber>
    </recommendedName>
</protein>
<dbReference type="GO" id="GO:0009007">
    <property type="term" value="F:site-specific DNA-methyltransferase (adenine-specific) activity"/>
    <property type="evidence" value="ECO:0007669"/>
    <property type="project" value="UniProtKB-EC"/>
</dbReference>
<keyword evidence="11" id="KW-1185">Reference proteome</keyword>
<dbReference type="RefSeq" id="WP_120761271.1">
    <property type="nucleotide sequence ID" value="NZ_CP032630.1"/>
</dbReference>
<proteinExistence type="predicted"/>
<dbReference type="AlphaFoldDB" id="A0A387BEL5"/>
<dbReference type="InterPro" id="IPR046817">
    <property type="entry name" value="MmeI_N"/>
</dbReference>
<name>A0A387BEL5_9MICO</name>
<keyword evidence="3 10" id="KW-0808">Transferase</keyword>
<dbReference type="KEGG" id="lyd:D7I47_00725"/>
<dbReference type="Pfam" id="PF20467">
    <property type="entry name" value="MmeI_C"/>
    <property type="match status" value="1"/>
</dbReference>
<dbReference type="Proteomes" id="UP000278886">
    <property type="component" value="Chromosome"/>
</dbReference>
<feature type="domain" description="MmeI-like N-terminal" evidence="5">
    <location>
        <begin position="5"/>
        <end position="160"/>
    </location>
</feature>
<dbReference type="GO" id="GO:0032259">
    <property type="term" value="P:methylation"/>
    <property type="evidence" value="ECO:0007669"/>
    <property type="project" value="UniProtKB-KW"/>
</dbReference>
<evidence type="ECO:0000259" key="7">
    <source>
        <dbReference type="Pfam" id="PF20466"/>
    </source>
</evidence>
<evidence type="ECO:0000256" key="4">
    <source>
        <dbReference type="ARBA" id="ARBA00047942"/>
    </source>
</evidence>
<evidence type="ECO:0000313" key="11">
    <source>
        <dbReference type="Proteomes" id="UP000278886"/>
    </source>
</evidence>
<evidence type="ECO:0000256" key="3">
    <source>
        <dbReference type="ARBA" id="ARBA00022679"/>
    </source>
</evidence>
<evidence type="ECO:0000256" key="2">
    <source>
        <dbReference type="ARBA" id="ARBA00022603"/>
    </source>
</evidence>